<evidence type="ECO:0000313" key="1">
    <source>
        <dbReference type="EMBL" id="KAK3679111.1"/>
    </source>
</evidence>
<name>A0ACC3M8W1_9PEZI</name>
<evidence type="ECO:0000313" key="2">
    <source>
        <dbReference type="Proteomes" id="UP001281147"/>
    </source>
</evidence>
<comment type="caution">
    <text evidence="1">The sequence shown here is derived from an EMBL/GenBank/DDBJ whole genome shotgun (WGS) entry which is preliminary data.</text>
</comment>
<protein>
    <submittedName>
        <fullName evidence="1">Vacuolar protein sorting-associated protein 41</fullName>
    </submittedName>
</protein>
<reference evidence="1" key="1">
    <citation type="submission" date="2023-07" db="EMBL/GenBank/DDBJ databases">
        <title>Black Yeasts Isolated from many extreme environments.</title>
        <authorList>
            <person name="Coleine C."/>
            <person name="Stajich J.E."/>
            <person name="Selbmann L."/>
        </authorList>
    </citation>
    <scope>NUCLEOTIDE SEQUENCE</scope>
    <source>
        <strain evidence="1">CCFEE 5714</strain>
    </source>
</reference>
<keyword evidence="2" id="KW-1185">Reference proteome</keyword>
<dbReference type="EMBL" id="JAUTXU010000520">
    <property type="protein sequence ID" value="KAK3679111.1"/>
    <property type="molecule type" value="Genomic_DNA"/>
</dbReference>
<accession>A0ACC3M8W1</accession>
<dbReference type="Proteomes" id="UP001281147">
    <property type="component" value="Unassembled WGS sequence"/>
</dbReference>
<organism evidence="1 2">
    <name type="scientific">Vermiconidia calcicola</name>
    <dbReference type="NCBI Taxonomy" id="1690605"/>
    <lineage>
        <taxon>Eukaryota</taxon>
        <taxon>Fungi</taxon>
        <taxon>Dikarya</taxon>
        <taxon>Ascomycota</taxon>
        <taxon>Pezizomycotina</taxon>
        <taxon>Dothideomycetes</taxon>
        <taxon>Dothideomycetidae</taxon>
        <taxon>Mycosphaerellales</taxon>
        <taxon>Extremaceae</taxon>
        <taxon>Vermiconidia</taxon>
    </lineage>
</organism>
<feature type="non-terminal residue" evidence="1">
    <location>
        <position position="551"/>
    </location>
</feature>
<gene>
    <name evidence="1" type="primary">VPS41_2</name>
    <name evidence="1" type="ORF">LTR37_021432</name>
</gene>
<sequence>MSADLQATEQKELHHAQSAADGAETARRKSVTDDEGTEEEDDEEEDDDEPKLKYTKLTDSLTNVYRNGDSTSAFTVAGDKMVLGTHNGNIHVLSLPTLQSLRTYHAHSATITSVSISPTPPPPRSTAPNANGSTNAPAISSPPPSISRTPTGLSTSRTPQKQPSIPNTPNNALYIATSSLDGHVCISSLLDARDVQLRNFARPVQAVCLSPDYKTDRTFLSGGLAGHLILTVGGKAGVTVDANTNSAAAAASGWLSSVGLGGGGGGDRGKDTVLHSGEGVIREVKWSLSGKWVVWVNEEGIKIMRSHLKLGSEEGEDAWRRIAHAARPNRKEWEEMAGVWRGRAEWVDEGKLEVDDEGVAGPGNGVVVNGTGTVSSRKKGAKVEKLVVGWGDTAWILLVREGGTAAGTGRRQVGIADIVHKIVMVDCIVSGITLYTPTLLAILAYRIRDDDDNPIHQPKNNEIPPSKKTQRHRHTGLAPQLRLINVTTNETVDLDELSISRFETLSAQDYHLSTLYIPPLPPSNPSTNTNEQQQQRGALEGLWDAAGGKYA</sequence>
<proteinExistence type="predicted"/>